<dbReference type="SMART" id="SM00327">
    <property type="entry name" value="VWA"/>
    <property type="match status" value="1"/>
</dbReference>
<gene>
    <name evidence="2" type="ORF">OEG84_00340</name>
</gene>
<dbReference type="Gene3D" id="3.40.50.410">
    <property type="entry name" value="von Willebrand factor, type A domain"/>
    <property type="match status" value="1"/>
</dbReference>
<dbReference type="InterPro" id="IPR002035">
    <property type="entry name" value="VWF_A"/>
</dbReference>
<evidence type="ECO:0000313" key="3">
    <source>
        <dbReference type="Proteomes" id="UP001073227"/>
    </source>
</evidence>
<organism evidence="2 3">
    <name type="scientific">Hoeflea algicola</name>
    <dbReference type="NCBI Taxonomy" id="2983763"/>
    <lineage>
        <taxon>Bacteria</taxon>
        <taxon>Pseudomonadati</taxon>
        <taxon>Pseudomonadota</taxon>
        <taxon>Alphaproteobacteria</taxon>
        <taxon>Hyphomicrobiales</taxon>
        <taxon>Rhizobiaceae</taxon>
        <taxon>Hoeflea</taxon>
    </lineage>
</organism>
<name>A0ABT3Z3A6_9HYPH</name>
<dbReference type="Proteomes" id="UP001073227">
    <property type="component" value="Unassembled WGS sequence"/>
</dbReference>
<dbReference type="Pfam" id="PF00092">
    <property type="entry name" value="VWA"/>
    <property type="match status" value="1"/>
</dbReference>
<protein>
    <submittedName>
        <fullName evidence="2">VWA domain-containing protein</fullName>
    </submittedName>
</protein>
<accession>A0ABT3Z3A6</accession>
<dbReference type="CDD" id="cd00198">
    <property type="entry name" value="vWFA"/>
    <property type="match status" value="1"/>
</dbReference>
<evidence type="ECO:0000313" key="2">
    <source>
        <dbReference type="EMBL" id="MCY0146206.1"/>
    </source>
</evidence>
<dbReference type="PROSITE" id="PS50234">
    <property type="entry name" value="VWFA"/>
    <property type="match status" value="1"/>
</dbReference>
<proteinExistence type="predicted"/>
<feature type="domain" description="VWFA" evidence="1">
    <location>
        <begin position="68"/>
        <end position="256"/>
    </location>
</feature>
<dbReference type="SUPFAM" id="SSF53300">
    <property type="entry name" value="vWA-like"/>
    <property type="match status" value="1"/>
</dbReference>
<dbReference type="EMBL" id="JAOVZR010000001">
    <property type="protein sequence ID" value="MCY0146206.1"/>
    <property type="molecule type" value="Genomic_DNA"/>
</dbReference>
<dbReference type="InterPro" id="IPR036465">
    <property type="entry name" value="vWFA_dom_sf"/>
</dbReference>
<sequence length="269" mass="28620">MARGWVITPTVTVLPVTVNNGIVWKVSISMVGTQTLTPMARMLGKTEQAVNVVGKAESGQAGSQGSFSMALVLDQSGSMGWTLGGVQKISVLKSAVRGLVDQIKAADPKRKYTRIGGASYASSLKGKQKLNWNPNKLMGFVNGVTADGGTDSTDAFNWAFQSVTALSEDQLHEQMSGQTPTKFIVFMTDGDNNYTSADTSTMKLCDAAKQKGVEIYSVAFAAPTRGKALLSYCASSSDKFFDAQNSSDLISAFENIGQQTAEVVSRLTQ</sequence>
<keyword evidence="3" id="KW-1185">Reference proteome</keyword>
<comment type="caution">
    <text evidence="2">The sequence shown here is derived from an EMBL/GenBank/DDBJ whole genome shotgun (WGS) entry which is preliminary data.</text>
</comment>
<dbReference type="RefSeq" id="WP_267651892.1">
    <property type="nucleotide sequence ID" value="NZ_JAOVZR010000001.1"/>
</dbReference>
<evidence type="ECO:0000259" key="1">
    <source>
        <dbReference type="PROSITE" id="PS50234"/>
    </source>
</evidence>
<reference evidence="2" key="1">
    <citation type="submission" date="2022-10" db="EMBL/GenBank/DDBJ databases">
        <title>Hoeflea sp. G2-23, isolated from marine algae.</title>
        <authorList>
            <person name="Kristyanto S."/>
            <person name="Kim J.M."/>
            <person name="Jeon C.O."/>
        </authorList>
    </citation>
    <scope>NUCLEOTIDE SEQUENCE</scope>
    <source>
        <strain evidence="2">G2-23</strain>
    </source>
</reference>